<keyword evidence="3" id="KW-1185">Reference proteome</keyword>
<dbReference type="EMBL" id="JACHTF010000003">
    <property type="protein sequence ID" value="MBB1059616.1"/>
    <property type="molecule type" value="Genomic_DNA"/>
</dbReference>
<dbReference type="Pfam" id="PF06532">
    <property type="entry name" value="NrsF"/>
    <property type="match status" value="1"/>
</dbReference>
<organism evidence="2 3">
    <name type="scientific">Marilutibacter spongiae</name>
    <dbReference type="NCBI Taxonomy" id="2025720"/>
    <lineage>
        <taxon>Bacteria</taxon>
        <taxon>Pseudomonadati</taxon>
        <taxon>Pseudomonadota</taxon>
        <taxon>Gammaproteobacteria</taxon>
        <taxon>Lysobacterales</taxon>
        <taxon>Lysobacteraceae</taxon>
        <taxon>Marilutibacter</taxon>
    </lineage>
</organism>
<proteinExistence type="predicted"/>
<evidence type="ECO:0000256" key="1">
    <source>
        <dbReference type="SAM" id="Phobius"/>
    </source>
</evidence>
<dbReference type="Proteomes" id="UP000523196">
    <property type="component" value="Unassembled WGS sequence"/>
</dbReference>
<sequence length="221" mass="23009">MTDTSRLIDQLAARAAPVRPLASPLRRTLAWLALATLVMAVLLAVRGGIEPGTLHSGAAKLQWAASLLTAVLAAYATFQVSVPGRSPAWAWLPAPALLAWLSSLGWGCLQEHARLGAGAFEMNMGTVECAWAITMVSVPLALVMLLVVRHAGAVRPARTALLATLGTAALSSAGVSLIHDAGESMAMVLLWHAGAVGVLSLASLLAGRRLLGWIGYARQAR</sequence>
<feature type="transmembrane region" description="Helical" evidence="1">
    <location>
        <begin position="129"/>
        <end position="148"/>
    </location>
</feature>
<evidence type="ECO:0000313" key="3">
    <source>
        <dbReference type="Proteomes" id="UP000523196"/>
    </source>
</evidence>
<gene>
    <name evidence="2" type="ORF">H4F98_03405</name>
</gene>
<name>A0A7W3TJZ1_9GAMM</name>
<feature type="transmembrane region" description="Helical" evidence="1">
    <location>
        <begin position="90"/>
        <end position="109"/>
    </location>
</feature>
<reference evidence="2 3" key="1">
    <citation type="submission" date="2020-08" db="EMBL/GenBank/DDBJ databases">
        <authorList>
            <person name="Xu S."/>
            <person name="Li A."/>
        </authorList>
    </citation>
    <scope>NUCLEOTIDE SEQUENCE [LARGE SCALE GENOMIC DNA]</scope>
    <source>
        <strain evidence="2 3">119BY6-57</strain>
    </source>
</reference>
<keyword evidence="1" id="KW-0812">Transmembrane</keyword>
<feature type="transmembrane region" description="Helical" evidence="1">
    <location>
        <begin position="61"/>
        <end position="78"/>
    </location>
</feature>
<dbReference type="AlphaFoldDB" id="A0A7W3TJZ1"/>
<feature type="transmembrane region" description="Helical" evidence="1">
    <location>
        <begin position="185"/>
        <end position="206"/>
    </location>
</feature>
<feature type="transmembrane region" description="Helical" evidence="1">
    <location>
        <begin position="160"/>
        <end position="179"/>
    </location>
</feature>
<feature type="transmembrane region" description="Helical" evidence="1">
    <location>
        <begin position="29"/>
        <end position="49"/>
    </location>
</feature>
<keyword evidence="1" id="KW-0472">Membrane</keyword>
<comment type="caution">
    <text evidence="2">The sequence shown here is derived from an EMBL/GenBank/DDBJ whole genome shotgun (WGS) entry which is preliminary data.</text>
</comment>
<dbReference type="RefSeq" id="WP_182685267.1">
    <property type="nucleotide sequence ID" value="NZ_JACHTF010000003.1"/>
</dbReference>
<dbReference type="InterPro" id="IPR009495">
    <property type="entry name" value="NrsF"/>
</dbReference>
<accession>A0A7W3TJZ1</accession>
<evidence type="ECO:0000313" key="2">
    <source>
        <dbReference type="EMBL" id="MBB1059616.1"/>
    </source>
</evidence>
<keyword evidence="1" id="KW-1133">Transmembrane helix</keyword>
<protein>
    <submittedName>
        <fullName evidence="2">DUF1109 family protein</fullName>
    </submittedName>
</protein>